<accession>A0A917VS18</accession>
<evidence type="ECO:0000256" key="1">
    <source>
        <dbReference type="SAM" id="MobiDB-lite"/>
    </source>
</evidence>
<keyword evidence="2" id="KW-0732">Signal</keyword>
<comment type="caution">
    <text evidence="4">The sequence shown here is derived from an EMBL/GenBank/DDBJ whole genome shotgun (WGS) entry which is preliminary data.</text>
</comment>
<evidence type="ECO:0000313" key="5">
    <source>
        <dbReference type="Proteomes" id="UP000638263"/>
    </source>
</evidence>
<dbReference type="EMBL" id="BMMH01000004">
    <property type="protein sequence ID" value="GGL08843.1"/>
    <property type="molecule type" value="Genomic_DNA"/>
</dbReference>
<dbReference type="Pfam" id="PF09084">
    <property type="entry name" value="NMT1"/>
    <property type="match status" value="1"/>
</dbReference>
<reference evidence="4" key="2">
    <citation type="submission" date="2020-09" db="EMBL/GenBank/DDBJ databases">
        <authorList>
            <person name="Sun Q."/>
            <person name="Zhou Y."/>
        </authorList>
    </citation>
    <scope>NUCLEOTIDE SEQUENCE</scope>
    <source>
        <strain evidence="4">CGMCC 4.3508</strain>
    </source>
</reference>
<organism evidence="4 5">
    <name type="scientific">Nocardia jinanensis</name>
    <dbReference type="NCBI Taxonomy" id="382504"/>
    <lineage>
        <taxon>Bacteria</taxon>
        <taxon>Bacillati</taxon>
        <taxon>Actinomycetota</taxon>
        <taxon>Actinomycetes</taxon>
        <taxon>Mycobacteriales</taxon>
        <taxon>Nocardiaceae</taxon>
        <taxon>Nocardia</taxon>
    </lineage>
</organism>
<evidence type="ECO:0000313" key="4">
    <source>
        <dbReference type="EMBL" id="GGL08843.1"/>
    </source>
</evidence>
<feature type="signal peptide" evidence="2">
    <location>
        <begin position="1"/>
        <end position="34"/>
    </location>
</feature>
<feature type="region of interest" description="Disordered" evidence="1">
    <location>
        <begin position="345"/>
        <end position="365"/>
    </location>
</feature>
<feature type="chain" id="PRO_5037702146" evidence="2">
    <location>
        <begin position="35"/>
        <end position="365"/>
    </location>
</feature>
<protein>
    <submittedName>
        <fullName evidence="4">ABC transporter substrate-binding protein</fullName>
    </submittedName>
</protein>
<dbReference type="RefSeq" id="WP_058854428.1">
    <property type="nucleotide sequence ID" value="NZ_BMMH01000004.1"/>
</dbReference>
<reference evidence="4" key="1">
    <citation type="journal article" date="2014" name="Int. J. Syst. Evol. Microbiol.">
        <title>Complete genome sequence of Corynebacterium casei LMG S-19264T (=DSM 44701T), isolated from a smear-ripened cheese.</title>
        <authorList>
            <consortium name="US DOE Joint Genome Institute (JGI-PGF)"/>
            <person name="Walter F."/>
            <person name="Albersmeier A."/>
            <person name="Kalinowski J."/>
            <person name="Ruckert C."/>
        </authorList>
    </citation>
    <scope>NUCLEOTIDE SEQUENCE</scope>
    <source>
        <strain evidence="4">CGMCC 4.3508</strain>
    </source>
</reference>
<dbReference type="PROSITE" id="PS51257">
    <property type="entry name" value="PROKAR_LIPOPROTEIN"/>
    <property type="match status" value="1"/>
</dbReference>
<feature type="domain" description="SsuA/THI5-like" evidence="3">
    <location>
        <begin position="63"/>
        <end position="272"/>
    </location>
</feature>
<proteinExistence type="predicted"/>
<dbReference type="Proteomes" id="UP000638263">
    <property type="component" value="Unassembled WGS sequence"/>
</dbReference>
<evidence type="ECO:0000259" key="3">
    <source>
        <dbReference type="Pfam" id="PF09084"/>
    </source>
</evidence>
<dbReference type="PANTHER" id="PTHR30024">
    <property type="entry name" value="ALIPHATIC SULFONATES-BINDING PROTEIN-RELATED"/>
    <property type="match status" value="1"/>
</dbReference>
<evidence type="ECO:0000256" key="2">
    <source>
        <dbReference type="SAM" id="SignalP"/>
    </source>
</evidence>
<dbReference type="AlphaFoldDB" id="A0A917VS18"/>
<keyword evidence="5" id="KW-1185">Reference proteome</keyword>
<sequence length="365" mass="39829">MPVRPDTIRRHRRPSAVVCLAALSALVMLLSACGAGGEAAKTADGKTILRYQGWSGKVAFHELAADLGYYDKIQLEWVGDTTSGPQDIQSAATGEIEFGSAFNGAVVKLNAAGAPITSVLSSYGADANEYTGYYVLENSPIRSARDLIGKKIGMNTLGAHHEFLTREWLAQQGLAPDEIKSVQLVVVPPVNTEQALREGQIDVATLSSIQRESALDRGGIRPLFTDRDLFGAFSYGTYVMRDDFIAANPEAVRDFVQGTARAIRWTQIHPREEVVARFLDIIQKRGRTESAEPVKYWRSSGIPVPGAVIAERELQIWIDWLVRNGELDEGKLTARDLYTNEYNPYANGTYPADGGPDGQALAGEK</sequence>
<name>A0A917VS18_9NOCA</name>
<dbReference type="SUPFAM" id="SSF53850">
    <property type="entry name" value="Periplasmic binding protein-like II"/>
    <property type="match status" value="1"/>
</dbReference>
<gene>
    <name evidence="4" type="ORF">GCM10011588_23960</name>
</gene>
<dbReference type="InterPro" id="IPR015168">
    <property type="entry name" value="SsuA/THI5"/>
</dbReference>
<dbReference type="Gene3D" id="3.40.190.10">
    <property type="entry name" value="Periplasmic binding protein-like II"/>
    <property type="match status" value="2"/>
</dbReference>